<dbReference type="EMBL" id="ASPP01000464">
    <property type="protein sequence ID" value="ETO36626.1"/>
    <property type="molecule type" value="Genomic_DNA"/>
</dbReference>
<keyword evidence="5" id="KW-1185">Reference proteome</keyword>
<reference evidence="4 5" key="1">
    <citation type="journal article" date="2013" name="Curr. Biol.">
        <title>The Genome of the Foraminiferan Reticulomyxa filosa.</title>
        <authorList>
            <person name="Glockner G."/>
            <person name="Hulsmann N."/>
            <person name="Schleicher M."/>
            <person name="Noegel A.A."/>
            <person name="Eichinger L."/>
            <person name="Gallinger C."/>
            <person name="Pawlowski J."/>
            <person name="Sierra R."/>
            <person name="Euteneuer U."/>
            <person name="Pillet L."/>
            <person name="Moustafa A."/>
            <person name="Platzer M."/>
            <person name="Groth M."/>
            <person name="Szafranski K."/>
            <person name="Schliwa M."/>
        </authorList>
    </citation>
    <scope>NUCLEOTIDE SEQUENCE [LARGE SCALE GENOMIC DNA]</scope>
</reference>
<dbReference type="InterPro" id="IPR001680">
    <property type="entry name" value="WD40_rpt"/>
</dbReference>
<gene>
    <name evidence="4" type="ORF">RFI_00436</name>
</gene>
<sequence>NIDVFDLKKFKYIKHGKIPIGNDVKFHCFILKNENTKINKMILFHKNEGLIITFDEDKNLFHFNKVTDCTSMRPVYYYGYTYVSDFILFFGGSDEYIKVHSKEIYKYSIIENKWTKFEQDLPFSLRYCVAMLSKDNKFIHIVGGYAGKKELLPHLKIKITELMKDIGINKLFIVCVNITSKKTNTKEKKEINIITNYWFVHILSRKDGLMILTLLFSDLWLCLFASVLCYHVSSVKFSPNGTTIVSSSYDDTIQIWDVSSGKQIQILKGHKSWINYAEFSPDGNMIVYINGYNKLEGHSEAVKRVQFSQNGKNIVSCSRDATIRIWDLESGQQRIIQRNKYSEFINDIGFSPDGEQIVSDDGFAITILDMKSGITIKKLNGHQNYLNRVQYSKNGKVIFSCSEDHTIRVWDAVSGKQLKKIVTPSIEPLGLQDFPDGQTIAVWFDDKTIRLYDVESRLEIQTLIGHSKYITEIDISPDGNMIVSSSYDETIRLWQYNSQKHTYKAIDKK</sequence>
<dbReference type="SMART" id="SM00320">
    <property type="entry name" value="WD40"/>
    <property type="match status" value="6"/>
</dbReference>
<feature type="repeat" description="WD" evidence="3">
    <location>
        <begin position="295"/>
        <end position="336"/>
    </location>
</feature>
<dbReference type="GO" id="GO:1990234">
    <property type="term" value="C:transferase complex"/>
    <property type="evidence" value="ECO:0007669"/>
    <property type="project" value="UniProtKB-ARBA"/>
</dbReference>
<feature type="repeat" description="WD" evidence="3">
    <location>
        <begin position="463"/>
        <end position="504"/>
    </location>
</feature>
<dbReference type="Pfam" id="PF00400">
    <property type="entry name" value="WD40"/>
    <property type="match status" value="5"/>
</dbReference>
<evidence type="ECO:0000256" key="1">
    <source>
        <dbReference type="ARBA" id="ARBA00022574"/>
    </source>
</evidence>
<dbReference type="InterPro" id="IPR020472">
    <property type="entry name" value="WD40_PAC1"/>
</dbReference>
<dbReference type="PROSITE" id="PS50294">
    <property type="entry name" value="WD_REPEATS_REGION"/>
    <property type="match status" value="4"/>
</dbReference>
<dbReference type="SUPFAM" id="SSF50978">
    <property type="entry name" value="WD40 repeat-like"/>
    <property type="match status" value="2"/>
</dbReference>
<dbReference type="PROSITE" id="PS50082">
    <property type="entry name" value="WD_REPEATS_2"/>
    <property type="match status" value="4"/>
</dbReference>
<evidence type="ECO:0000256" key="2">
    <source>
        <dbReference type="ARBA" id="ARBA00022737"/>
    </source>
</evidence>
<dbReference type="PRINTS" id="PR00320">
    <property type="entry name" value="GPROTEINBRPT"/>
</dbReference>
<dbReference type="Gene3D" id="2.130.10.10">
    <property type="entry name" value="YVTN repeat-like/Quinoprotein amine dehydrogenase"/>
    <property type="match status" value="3"/>
</dbReference>
<dbReference type="PANTHER" id="PTHR22847:SF637">
    <property type="entry name" value="WD REPEAT DOMAIN 5B"/>
    <property type="match status" value="1"/>
</dbReference>
<dbReference type="PANTHER" id="PTHR22847">
    <property type="entry name" value="WD40 REPEAT PROTEIN"/>
    <property type="match status" value="1"/>
</dbReference>
<accession>X6PEH1</accession>
<dbReference type="OrthoDB" id="9890280at2759"/>
<dbReference type="CDD" id="cd00200">
    <property type="entry name" value="WD40"/>
    <property type="match status" value="1"/>
</dbReference>
<evidence type="ECO:0000256" key="3">
    <source>
        <dbReference type="PROSITE-ProRule" id="PRU00221"/>
    </source>
</evidence>
<organism evidence="4 5">
    <name type="scientific">Reticulomyxa filosa</name>
    <dbReference type="NCBI Taxonomy" id="46433"/>
    <lineage>
        <taxon>Eukaryota</taxon>
        <taxon>Sar</taxon>
        <taxon>Rhizaria</taxon>
        <taxon>Retaria</taxon>
        <taxon>Foraminifera</taxon>
        <taxon>Monothalamids</taxon>
        <taxon>Reticulomyxidae</taxon>
        <taxon>Reticulomyxa</taxon>
    </lineage>
</organism>
<dbReference type="PROSITE" id="PS00678">
    <property type="entry name" value="WD_REPEATS_1"/>
    <property type="match status" value="2"/>
</dbReference>
<dbReference type="InterPro" id="IPR036322">
    <property type="entry name" value="WD40_repeat_dom_sf"/>
</dbReference>
<feature type="non-terminal residue" evidence="4">
    <location>
        <position position="1"/>
    </location>
</feature>
<dbReference type="Proteomes" id="UP000023152">
    <property type="component" value="Unassembled WGS sequence"/>
</dbReference>
<feature type="repeat" description="WD" evidence="3">
    <location>
        <begin position="379"/>
        <end position="420"/>
    </location>
</feature>
<keyword evidence="1 3" id="KW-0853">WD repeat</keyword>
<dbReference type="InterPro" id="IPR015915">
    <property type="entry name" value="Kelch-typ_b-propeller"/>
</dbReference>
<evidence type="ECO:0000313" key="5">
    <source>
        <dbReference type="Proteomes" id="UP000023152"/>
    </source>
</evidence>
<keyword evidence="2" id="KW-0677">Repeat</keyword>
<protein>
    <submittedName>
        <fullName evidence="4">Pfs, NACHT and WD domain protein</fullName>
    </submittedName>
</protein>
<dbReference type="InterPro" id="IPR019775">
    <property type="entry name" value="WD40_repeat_CS"/>
</dbReference>
<dbReference type="Gene3D" id="2.120.10.80">
    <property type="entry name" value="Kelch-type beta propeller"/>
    <property type="match status" value="1"/>
</dbReference>
<feature type="repeat" description="WD" evidence="3">
    <location>
        <begin position="232"/>
        <end position="266"/>
    </location>
</feature>
<comment type="caution">
    <text evidence="4">The sequence shown here is derived from an EMBL/GenBank/DDBJ whole genome shotgun (WGS) entry which is preliminary data.</text>
</comment>
<evidence type="ECO:0000313" key="4">
    <source>
        <dbReference type="EMBL" id="ETO36626.1"/>
    </source>
</evidence>
<name>X6PEH1_RETFI</name>
<dbReference type="AlphaFoldDB" id="X6PEH1"/>
<proteinExistence type="predicted"/>
<dbReference type="InterPro" id="IPR015943">
    <property type="entry name" value="WD40/YVTN_repeat-like_dom_sf"/>
</dbReference>